<keyword evidence="2" id="KW-1185">Reference proteome</keyword>
<evidence type="ECO:0000313" key="1">
    <source>
        <dbReference type="EMBL" id="KAK8966104.1"/>
    </source>
</evidence>
<reference evidence="1 2" key="1">
    <citation type="journal article" date="2022" name="Nat. Plants">
        <title>Genomes of leafy and leafless Platanthera orchids illuminate the evolution of mycoheterotrophy.</title>
        <authorList>
            <person name="Li M.H."/>
            <person name="Liu K.W."/>
            <person name="Li Z."/>
            <person name="Lu H.C."/>
            <person name="Ye Q.L."/>
            <person name="Zhang D."/>
            <person name="Wang J.Y."/>
            <person name="Li Y.F."/>
            <person name="Zhong Z.M."/>
            <person name="Liu X."/>
            <person name="Yu X."/>
            <person name="Liu D.K."/>
            <person name="Tu X.D."/>
            <person name="Liu B."/>
            <person name="Hao Y."/>
            <person name="Liao X.Y."/>
            <person name="Jiang Y.T."/>
            <person name="Sun W.H."/>
            <person name="Chen J."/>
            <person name="Chen Y.Q."/>
            <person name="Ai Y."/>
            <person name="Zhai J.W."/>
            <person name="Wu S.S."/>
            <person name="Zhou Z."/>
            <person name="Hsiao Y.Y."/>
            <person name="Wu W.L."/>
            <person name="Chen Y.Y."/>
            <person name="Lin Y.F."/>
            <person name="Hsu J.L."/>
            <person name="Li C.Y."/>
            <person name="Wang Z.W."/>
            <person name="Zhao X."/>
            <person name="Zhong W.Y."/>
            <person name="Ma X.K."/>
            <person name="Ma L."/>
            <person name="Huang J."/>
            <person name="Chen G.Z."/>
            <person name="Huang M.Z."/>
            <person name="Huang L."/>
            <person name="Peng D.H."/>
            <person name="Luo Y.B."/>
            <person name="Zou S.Q."/>
            <person name="Chen S.P."/>
            <person name="Lan S."/>
            <person name="Tsai W.C."/>
            <person name="Van de Peer Y."/>
            <person name="Liu Z.J."/>
        </authorList>
    </citation>
    <scope>NUCLEOTIDE SEQUENCE [LARGE SCALE GENOMIC DNA]</scope>
    <source>
        <strain evidence="1">Lor288</strain>
    </source>
</reference>
<accession>A0ABR2MPK7</accession>
<sequence>MQCSGGRRLLHISCCMIKSRSTIYYKDYLSPFFLLHNSVLHNTSSFYSMPEKDSSPLFFRRCPCWTPRSPLAVFSKVSL</sequence>
<comment type="caution">
    <text evidence="1">The sequence shown here is derived from an EMBL/GenBank/DDBJ whole genome shotgun (WGS) entry which is preliminary data.</text>
</comment>
<protein>
    <submittedName>
        <fullName evidence="1">Uncharacterized protein</fullName>
    </submittedName>
</protein>
<proteinExistence type="predicted"/>
<organism evidence="1 2">
    <name type="scientific">Platanthera guangdongensis</name>
    <dbReference type="NCBI Taxonomy" id="2320717"/>
    <lineage>
        <taxon>Eukaryota</taxon>
        <taxon>Viridiplantae</taxon>
        <taxon>Streptophyta</taxon>
        <taxon>Embryophyta</taxon>
        <taxon>Tracheophyta</taxon>
        <taxon>Spermatophyta</taxon>
        <taxon>Magnoliopsida</taxon>
        <taxon>Liliopsida</taxon>
        <taxon>Asparagales</taxon>
        <taxon>Orchidaceae</taxon>
        <taxon>Orchidoideae</taxon>
        <taxon>Orchideae</taxon>
        <taxon>Orchidinae</taxon>
        <taxon>Platanthera</taxon>
    </lineage>
</organism>
<name>A0ABR2MPK7_9ASPA</name>
<gene>
    <name evidence="1" type="ORF">KSP40_PGU006053</name>
</gene>
<dbReference type="Proteomes" id="UP001412067">
    <property type="component" value="Unassembled WGS sequence"/>
</dbReference>
<dbReference type="EMBL" id="JBBWWR010000005">
    <property type="protein sequence ID" value="KAK8966104.1"/>
    <property type="molecule type" value="Genomic_DNA"/>
</dbReference>
<evidence type="ECO:0000313" key="2">
    <source>
        <dbReference type="Proteomes" id="UP001412067"/>
    </source>
</evidence>